<feature type="transmembrane region" description="Helical" evidence="7">
    <location>
        <begin position="300"/>
        <end position="317"/>
    </location>
</feature>
<dbReference type="PROSITE" id="PS50850">
    <property type="entry name" value="MFS"/>
    <property type="match status" value="1"/>
</dbReference>
<proteinExistence type="predicted"/>
<feature type="transmembrane region" description="Helical" evidence="7">
    <location>
        <begin position="100"/>
        <end position="116"/>
    </location>
</feature>
<evidence type="ECO:0000256" key="3">
    <source>
        <dbReference type="ARBA" id="ARBA00022475"/>
    </source>
</evidence>
<feature type="transmembrane region" description="Helical" evidence="7">
    <location>
        <begin position="209"/>
        <end position="227"/>
    </location>
</feature>
<feature type="transmembrane region" description="Helical" evidence="7">
    <location>
        <begin position="368"/>
        <end position="388"/>
    </location>
</feature>
<feature type="domain" description="Major facilitator superfamily (MFS) profile" evidence="8">
    <location>
        <begin position="11"/>
        <end position="392"/>
    </location>
</feature>
<dbReference type="Proteomes" id="UP000247838">
    <property type="component" value="Unassembled WGS sequence"/>
</dbReference>
<evidence type="ECO:0000259" key="8">
    <source>
        <dbReference type="PROSITE" id="PS50850"/>
    </source>
</evidence>
<evidence type="ECO:0000256" key="4">
    <source>
        <dbReference type="ARBA" id="ARBA00022692"/>
    </source>
</evidence>
<evidence type="ECO:0000256" key="5">
    <source>
        <dbReference type="ARBA" id="ARBA00022989"/>
    </source>
</evidence>
<reference evidence="9 10" key="1">
    <citation type="submission" date="2018-05" db="EMBL/GenBank/DDBJ databases">
        <title>Reference genomes for bee gut microbiota database.</title>
        <authorList>
            <person name="Ellegaard K.M."/>
        </authorList>
    </citation>
    <scope>NUCLEOTIDE SEQUENCE [LARGE SCALE GENOMIC DNA]</scope>
    <source>
        <strain evidence="9 10">ESL0167</strain>
    </source>
</reference>
<dbReference type="NCBIfam" id="NF008650">
    <property type="entry name" value="PRK11646.1"/>
    <property type="match status" value="1"/>
</dbReference>
<evidence type="ECO:0000256" key="2">
    <source>
        <dbReference type="ARBA" id="ARBA00022448"/>
    </source>
</evidence>
<dbReference type="GO" id="GO:0005886">
    <property type="term" value="C:plasma membrane"/>
    <property type="evidence" value="ECO:0007669"/>
    <property type="project" value="UniProtKB-SubCell"/>
</dbReference>
<dbReference type="InterPro" id="IPR050171">
    <property type="entry name" value="MFS_Transporters"/>
</dbReference>
<dbReference type="RefSeq" id="WP_110443942.1">
    <property type="nucleotide sequence ID" value="NZ_QGLM01000017.1"/>
</dbReference>
<evidence type="ECO:0000256" key="1">
    <source>
        <dbReference type="ARBA" id="ARBA00004651"/>
    </source>
</evidence>
<dbReference type="PANTHER" id="PTHR23517:SF2">
    <property type="entry name" value="MULTIDRUG RESISTANCE PROTEIN MDTH"/>
    <property type="match status" value="1"/>
</dbReference>
<accession>A0A318N216</accession>
<dbReference type="InterPro" id="IPR011701">
    <property type="entry name" value="MFS"/>
</dbReference>
<dbReference type="SUPFAM" id="SSF103473">
    <property type="entry name" value="MFS general substrate transporter"/>
    <property type="match status" value="1"/>
</dbReference>
<feature type="transmembrane region" description="Helical" evidence="7">
    <location>
        <begin position="276"/>
        <end position="294"/>
    </location>
</feature>
<comment type="subcellular location">
    <subcellularLocation>
        <location evidence="1">Cell membrane</location>
        <topology evidence="1">Multi-pass membrane protein</topology>
    </subcellularLocation>
</comment>
<keyword evidence="6 7" id="KW-0472">Membrane</keyword>
<gene>
    <name evidence="9" type="ORF">DKK76_08785</name>
</gene>
<feature type="transmembrane region" description="Helical" evidence="7">
    <location>
        <begin position="12"/>
        <end position="30"/>
    </location>
</feature>
<dbReference type="AlphaFoldDB" id="A0A318N216"/>
<feature type="transmembrane region" description="Helical" evidence="7">
    <location>
        <begin position="36"/>
        <end position="54"/>
    </location>
</feature>
<feature type="transmembrane region" description="Helical" evidence="7">
    <location>
        <begin position="247"/>
        <end position="264"/>
    </location>
</feature>
<comment type="caution">
    <text evidence="9">The sequence shown here is derived from an EMBL/GenBank/DDBJ whole genome shotgun (WGS) entry which is preliminary data.</text>
</comment>
<keyword evidence="3" id="KW-1003">Cell membrane</keyword>
<organism evidence="9 10">
    <name type="scientific">Frischella perrara</name>
    <dbReference type="NCBI Taxonomy" id="1267021"/>
    <lineage>
        <taxon>Bacteria</taxon>
        <taxon>Pseudomonadati</taxon>
        <taxon>Pseudomonadota</taxon>
        <taxon>Gammaproteobacteria</taxon>
        <taxon>Orbales</taxon>
        <taxon>Orbaceae</taxon>
        <taxon>Frischella</taxon>
    </lineage>
</organism>
<sequence length="411" mass="45866">MPIPSQARKTGKIILLFDNLFIVLGFYIVFPLVSTHFVSQIGWSALFVGFTLGFRQFVQQGFGLIGGAIADRFGAKPMIIIGMFLRAIGFIAMALATTPWILVLSCLLSALGGLLFDPPRMGLAIKFTRPHERGRFISLLMIEDNAGAVIGALIGGFLIDYDFQLVCWFGALVFMLCGIFNIIYLPAYHIALGKNPIIKGLKDVLKDKIFTSYVLSLTGYYILWVQVMLMLPLTVTKLSGSPSYVKWMYGIQAIISLTLLYPIARWSEKRFRLDQRLKCGLWLMTISFMFIAFISELDLLFIFISIFYLGAIIAEPARETLSTLLANPKAKGSYMGFSRLGLAIGGFIGYSGAGWLHDIAINLNLPTLPWFALTLIGFFTIIHLNLLFKQPVLVEKTRLSQQPNKIDKISL</sequence>
<dbReference type="Gene3D" id="1.20.1250.20">
    <property type="entry name" value="MFS general substrate transporter like domains"/>
    <property type="match status" value="1"/>
</dbReference>
<keyword evidence="2" id="KW-0813">Transport</keyword>
<dbReference type="PANTHER" id="PTHR23517">
    <property type="entry name" value="RESISTANCE PROTEIN MDTM, PUTATIVE-RELATED-RELATED"/>
    <property type="match status" value="1"/>
</dbReference>
<feature type="transmembrane region" description="Helical" evidence="7">
    <location>
        <begin position="337"/>
        <end position="356"/>
    </location>
</feature>
<keyword evidence="5 7" id="KW-1133">Transmembrane helix</keyword>
<dbReference type="InterPro" id="IPR036259">
    <property type="entry name" value="MFS_trans_sf"/>
</dbReference>
<feature type="transmembrane region" description="Helical" evidence="7">
    <location>
        <begin position="136"/>
        <end position="159"/>
    </location>
</feature>
<evidence type="ECO:0000313" key="10">
    <source>
        <dbReference type="Proteomes" id="UP000247838"/>
    </source>
</evidence>
<dbReference type="EMBL" id="QGLM01000017">
    <property type="protein sequence ID" value="PXY95074.1"/>
    <property type="molecule type" value="Genomic_DNA"/>
</dbReference>
<dbReference type="CDD" id="cd17329">
    <property type="entry name" value="MFS_MdtH_MDR_like"/>
    <property type="match status" value="1"/>
</dbReference>
<evidence type="ECO:0000313" key="9">
    <source>
        <dbReference type="EMBL" id="PXY95074.1"/>
    </source>
</evidence>
<dbReference type="GO" id="GO:0022857">
    <property type="term" value="F:transmembrane transporter activity"/>
    <property type="evidence" value="ECO:0007669"/>
    <property type="project" value="InterPro"/>
</dbReference>
<evidence type="ECO:0000256" key="7">
    <source>
        <dbReference type="SAM" id="Phobius"/>
    </source>
</evidence>
<protein>
    <submittedName>
        <fullName evidence="9">Multidrug transporter MdtH</fullName>
    </submittedName>
</protein>
<evidence type="ECO:0000256" key="6">
    <source>
        <dbReference type="ARBA" id="ARBA00023136"/>
    </source>
</evidence>
<dbReference type="InterPro" id="IPR020846">
    <property type="entry name" value="MFS_dom"/>
</dbReference>
<feature type="transmembrane region" description="Helical" evidence="7">
    <location>
        <begin position="165"/>
        <end position="188"/>
    </location>
</feature>
<dbReference type="Pfam" id="PF07690">
    <property type="entry name" value="MFS_1"/>
    <property type="match status" value="1"/>
</dbReference>
<keyword evidence="4 7" id="KW-0812">Transmembrane</keyword>
<name>A0A318N216_FRIPE</name>